<feature type="non-terminal residue" evidence="2">
    <location>
        <position position="290"/>
    </location>
</feature>
<protein>
    <recommendedName>
        <fullName evidence="1">NAD-dependent epimerase/dehydratase domain-containing protein</fullName>
    </recommendedName>
</protein>
<dbReference type="CDD" id="cd08946">
    <property type="entry name" value="SDR_e"/>
    <property type="match status" value="1"/>
</dbReference>
<dbReference type="EMBL" id="UINC01049573">
    <property type="protein sequence ID" value="SVB61520.1"/>
    <property type="molecule type" value="Genomic_DNA"/>
</dbReference>
<dbReference type="InterPro" id="IPR036291">
    <property type="entry name" value="NAD(P)-bd_dom_sf"/>
</dbReference>
<dbReference type="AlphaFoldDB" id="A0A382FEY4"/>
<gene>
    <name evidence="2" type="ORF">METZ01_LOCUS214374</name>
</gene>
<dbReference type="InterPro" id="IPR050177">
    <property type="entry name" value="Lipid_A_modif_metabolic_enz"/>
</dbReference>
<name>A0A382FEY4_9ZZZZ</name>
<dbReference type="InterPro" id="IPR001509">
    <property type="entry name" value="Epimerase_deHydtase"/>
</dbReference>
<dbReference type="PANTHER" id="PTHR43245">
    <property type="entry name" value="BIFUNCTIONAL POLYMYXIN RESISTANCE PROTEIN ARNA"/>
    <property type="match status" value="1"/>
</dbReference>
<dbReference type="PANTHER" id="PTHR43245:SF13">
    <property type="entry name" value="UDP-D-APIOSE_UDP-D-XYLOSE SYNTHASE 2"/>
    <property type="match status" value="1"/>
</dbReference>
<dbReference type="Pfam" id="PF01370">
    <property type="entry name" value="Epimerase"/>
    <property type="match status" value="1"/>
</dbReference>
<reference evidence="2" key="1">
    <citation type="submission" date="2018-05" db="EMBL/GenBank/DDBJ databases">
        <authorList>
            <person name="Lanie J.A."/>
            <person name="Ng W.-L."/>
            <person name="Kazmierczak K.M."/>
            <person name="Andrzejewski T.M."/>
            <person name="Davidsen T.M."/>
            <person name="Wayne K.J."/>
            <person name="Tettelin H."/>
            <person name="Glass J.I."/>
            <person name="Rusch D."/>
            <person name="Podicherti R."/>
            <person name="Tsui H.-C.T."/>
            <person name="Winkler M.E."/>
        </authorList>
    </citation>
    <scope>NUCLEOTIDE SEQUENCE</scope>
</reference>
<dbReference type="SUPFAM" id="SSF51735">
    <property type="entry name" value="NAD(P)-binding Rossmann-fold domains"/>
    <property type="match status" value="1"/>
</dbReference>
<evidence type="ECO:0000259" key="1">
    <source>
        <dbReference type="Pfam" id="PF01370"/>
    </source>
</evidence>
<dbReference type="Gene3D" id="3.40.50.720">
    <property type="entry name" value="NAD(P)-binding Rossmann-like Domain"/>
    <property type="match status" value="1"/>
</dbReference>
<sequence>MKMQNYFSDQDKNYLNSILDKIDFVDLNNKSIFITGGTGFLGSWIVKLLCYLTCFHNYNIELFVLTRDIRKAKASLSEFRLQNINFIEANIIGNYQIPQIDYVIHAANDTTPEFVSKFKEVTEVITLGTLNLLEKINNTNKLVYLSSGDVYGTSKPMKNGYKETQQISFDQYSSATNYGLNKLMAEKIIMESGVDYSIFRCFAFFGRGIHLNGHFAASEVLSCLINRENIHMKSPCNSIRNYMYPLDLAIIVLRALVDKRNYLVNIGAENISIKDLIEKVCNLTNIDATF</sequence>
<organism evidence="2">
    <name type="scientific">marine metagenome</name>
    <dbReference type="NCBI Taxonomy" id="408172"/>
    <lineage>
        <taxon>unclassified sequences</taxon>
        <taxon>metagenomes</taxon>
        <taxon>ecological metagenomes</taxon>
    </lineage>
</organism>
<feature type="domain" description="NAD-dependent epimerase/dehydratase" evidence="1">
    <location>
        <begin position="32"/>
        <end position="267"/>
    </location>
</feature>
<accession>A0A382FEY4</accession>
<proteinExistence type="predicted"/>
<evidence type="ECO:0000313" key="2">
    <source>
        <dbReference type="EMBL" id="SVB61520.1"/>
    </source>
</evidence>